<evidence type="ECO:0000256" key="1">
    <source>
        <dbReference type="SAM" id="Phobius"/>
    </source>
</evidence>
<comment type="caution">
    <text evidence="2">The sequence shown here is derived from an EMBL/GenBank/DDBJ whole genome shotgun (WGS) entry which is preliminary data.</text>
</comment>
<dbReference type="EMBL" id="SNSC02000008">
    <property type="protein sequence ID" value="TID22091.1"/>
    <property type="molecule type" value="Genomic_DNA"/>
</dbReference>
<keyword evidence="1" id="KW-0812">Transmembrane</keyword>
<dbReference type="InterPro" id="IPR010699">
    <property type="entry name" value="DUF1275"/>
</dbReference>
<feature type="transmembrane region" description="Helical" evidence="1">
    <location>
        <begin position="44"/>
        <end position="64"/>
    </location>
</feature>
<dbReference type="Pfam" id="PF06912">
    <property type="entry name" value="DUF1275"/>
    <property type="match status" value="1"/>
</dbReference>
<feature type="transmembrane region" description="Helical" evidence="1">
    <location>
        <begin position="94"/>
        <end position="112"/>
    </location>
</feature>
<keyword evidence="1" id="KW-1133">Transmembrane helix</keyword>
<evidence type="ECO:0000313" key="3">
    <source>
        <dbReference type="Proteomes" id="UP000298493"/>
    </source>
</evidence>
<dbReference type="PANTHER" id="PTHR37488">
    <property type="entry name" value="DUF1275 DOMAIN-CONTAINING PROTEIN"/>
    <property type="match status" value="1"/>
</dbReference>
<dbReference type="AlphaFoldDB" id="A0A4Z1PB99"/>
<evidence type="ECO:0008006" key="4">
    <source>
        <dbReference type="Google" id="ProtNLM"/>
    </source>
</evidence>
<feature type="transmembrane region" description="Helical" evidence="1">
    <location>
        <begin position="266"/>
        <end position="285"/>
    </location>
</feature>
<name>A0A4Z1PB99_9PEZI</name>
<organism evidence="2 3">
    <name type="scientific">Venturia nashicola</name>
    <dbReference type="NCBI Taxonomy" id="86259"/>
    <lineage>
        <taxon>Eukaryota</taxon>
        <taxon>Fungi</taxon>
        <taxon>Dikarya</taxon>
        <taxon>Ascomycota</taxon>
        <taxon>Pezizomycotina</taxon>
        <taxon>Dothideomycetes</taxon>
        <taxon>Pleosporomycetidae</taxon>
        <taxon>Venturiales</taxon>
        <taxon>Venturiaceae</taxon>
        <taxon>Venturia</taxon>
    </lineage>
</organism>
<feature type="transmembrane region" description="Helical" evidence="1">
    <location>
        <begin position="124"/>
        <end position="144"/>
    </location>
</feature>
<accession>A0A4Z1PB99</accession>
<reference evidence="2 3" key="1">
    <citation type="submission" date="2019-04" db="EMBL/GenBank/DDBJ databases">
        <title>High contiguity whole genome sequence and gene annotation resource for two Venturia nashicola isolates.</title>
        <authorList>
            <person name="Prokchorchik M."/>
            <person name="Won K."/>
            <person name="Lee Y."/>
            <person name="Choi E.D."/>
            <person name="Segonzac C."/>
            <person name="Sohn K.H."/>
        </authorList>
    </citation>
    <scope>NUCLEOTIDE SEQUENCE [LARGE SCALE GENOMIC DNA]</scope>
    <source>
        <strain evidence="2 3">PRI2</strain>
    </source>
</reference>
<keyword evidence="1" id="KW-0472">Membrane</keyword>
<gene>
    <name evidence="2" type="ORF">E6O75_ATG10885</name>
</gene>
<proteinExistence type="predicted"/>
<evidence type="ECO:0000313" key="2">
    <source>
        <dbReference type="EMBL" id="TID22091.1"/>
    </source>
</evidence>
<sequence>MANSRQEDSESENLPLMAKSIPSTWSSKFKRHFNAQIDTKRADIILIICFFVSGLTDSGAYNAWNIFLSMQTGNTIFAALGLSNLPDGTTKTQLLKSLCAILSFLLGALFFSTLHRTLTPRKRYVLILSFTIQTSLIIISALLIQSGCASDSSPKKPVDTPPDHDHQIEGTQNLGPTHFPFDLLPITLLSFQASATVIASRVLAYAQLPTIVISTLYADLVSDPSFFSGGLVGNTPRNRRAGGVAFYFVGAVLGGVFASRREGFEGALWVAALVKGVVGLTWVGWWEERGEDGD</sequence>
<dbReference type="Proteomes" id="UP000298493">
    <property type="component" value="Unassembled WGS sequence"/>
</dbReference>
<feature type="transmembrane region" description="Helical" evidence="1">
    <location>
        <begin position="241"/>
        <end position="259"/>
    </location>
</feature>
<dbReference type="PANTHER" id="PTHR37488:SF2">
    <property type="entry name" value="DUF1275 DOMAIN-CONTAINING PROTEIN"/>
    <property type="match status" value="1"/>
</dbReference>
<protein>
    <recommendedName>
        <fullName evidence="4">DUF1275 domain protein</fullName>
    </recommendedName>
</protein>
<keyword evidence="3" id="KW-1185">Reference proteome</keyword>